<evidence type="ECO:0000256" key="5">
    <source>
        <dbReference type="ARBA" id="ARBA00022448"/>
    </source>
</evidence>
<keyword evidence="9 12" id="KW-0201">Cytochrome c-type biogenesis</keyword>
<evidence type="ECO:0000256" key="9">
    <source>
        <dbReference type="ARBA" id="ARBA00022748"/>
    </source>
</evidence>
<proteinExistence type="inferred from homology"/>
<evidence type="ECO:0000256" key="11">
    <source>
        <dbReference type="ARBA" id="ARBA00023136"/>
    </source>
</evidence>
<dbReference type="Proteomes" id="UP001160625">
    <property type="component" value="Unassembled WGS sequence"/>
</dbReference>
<organism evidence="13 14">
    <name type="scientific">Sphingomonas oryzagri</name>
    <dbReference type="NCBI Taxonomy" id="3042314"/>
    <lineage>
        <taxon>Bacteria</taxon>
        <taxon>Pseudomonadati</taxon>
        <taxon>Pseudomonadota</taxon>
        <taxon>Alphaproteobacteria</taxon>
        <taxon>Sphingomonadales</taxon>
        <taxon>Sphingomonadaceae</taxon>
        <taxon>Sphingomonas</taxon>
    </lineage>
</organism>
<dbReference type="RefSeq" id="WP_281043236.1">
    <property type="nucleotide sequence ID" value="NZ_JARYGZ010000001.1"/>
</dbReference>
<comment type="similarity">
    <text evidence="3 12">Belongs to the CcmD/CycX/HelD family.</text>
</comment>
<name>A0ABT6MXX8_9SPHN</name>
<evidence type="ECO:0000256" key="3">
    <source>
        <dbReference type="ARBA" id="ARBA00008741"/>
    </source>
</evidence>
<evidence type="ECO:0000256" key="1">
    <source>
        <dbReference type="ARBA" id="ARBA00002442"/>
    </source>
</evidence>
<gene>
    <name evidence="13" type="primary">ccmD</name>
    <name evidence="13" type="ORF">QGN17_04080</name>
</gene>
<evidence type="ECO:0000256" key="2">
    <source>
        <dbReference type="ARBA" id="ARBA00004377"/>
    </source>
</evidence>
<keyword evidence="5 12" id="KW-0813">Transport</keyword>
<evidence type="ECO:0000256" key="7">
    <source>
        <dbReference type="ARBA" id="ARBA00022519"/>
    </source>
</evidence>
<keyword evidence="11 12" id="KW-0472">Membrane</keyword>
<evidence type="ECO:0000313" key="14">
    <source>
        <dbReference type="Proteomes" id="UP001160625"/>
    </source>
</evidence>
<evidence type="ECO:0000256" key="12">
    <source>
        <dbReference type="RuleBase" id="RU363101"/>
    </source>
</evidence>
<evidence type="ECO:0000256" key="6">
    <source>
        <dbReference type="ARBA" id="ARBA00022475"/>
    </source>
</evidence>
<comment type="subcellular location">
    <subcellularLocation>
        <location evidence="2 12">Cell inner membrane</location>
        <topology evidence="2 12">Single-pass membrane protein</topology>
    </subcellularLocation>
</comment>
<comment type="function">
    <text evidence="1 12">Required for the export of heme to the periplasm for the biogenesis of c-type cytochromes.</text>
</comment>
<reference evidence="13" key="1">
    <citation type="submission" date="2023-04" db="EMBL/GenBank/DDBJ databases">
        <title>Sphingomonas sp. MAHUQ-71 isolated from rice field.</title>
        <authorList>
            <person name="Huq M.A."/>
        </authorList>
    </citation>
    <scope>NUCLEOTIDE SEQUENCE</scope>
    <source>
        <strain evidence="13">MAHUQ-71</strain>
    </source>
</reference>
<evidence type="ECO:0000256" key="10">
    <source>
        <dbReference type="ARBA" id="ARBA00022989"/>
    </source>
</evidence>
<dbReference type="InterPro" id="IPR007078">
    <property type="entry name" value="Haem_export_protD_CcmD"/>
</dbReference>
<keyword evidence="14" id="KW-1185">Reference proteome</keyword>
<comment type="caution">
    <text evidence="13">The sequence shown here is derived from an EMBL/GenBank/DDBJ whole genome shotgun (WGS) entry which is preliminary data.</text>
</comment>
<evidence type="ECO:0000256" key="4">
    <source>
        <dbReference type="ARBA" id="ARBA00016461"/>
    </source>
</evidence>
<keyword evidence="7 12" id="KW-0997">Cell inner membrane</keyword>
<keyword evidence="8 12" id="KW-0812">Transmembrane</keyword>
<sequence length="42" mass="4720">MNQWHFVIAAYALGGIAMLALTLASLFQMRKAERAAEALKRR</sequence>
<keyword evidence="10 12" id="KW-1133">Transmembrane helix</keyword>
<evidence type="ECO:0000313" key="13">
    <source>
        <dbReference type="EMBL" id="MDH7637900.1"/>
    </source>
</evidence>
<keyword evidence="6 12" id="KW-1003">Cell membrane</keyword>
<accession>A0ABT6MXX8</accession>
<protein>
    <recommendedName>
        <fullName evidence="4 12">Heme exporter protein D</fullName>
    </recommendedName>
</protein>
<evidence type="ECO:0000256" key="8">
    <source>
        <dbReference type="ARBA" id="ARBA00022692"/>
    </source>
</evidence>
<dbReference type="Pfam" id="PF04995">
    <property type="entry name" value="CcmD"/>
    <property type="match status" value="1"/>
</dbReference>
<feature type="transmembrane region" description="Helical" evidence="12">
    <location>
        <begin position="6"/>
        <end position="27"/>
    </location>
</feature>
<dbReference type="EMBL" id="JARYGZ010000001">
    <property type="protein sequence ID" value="MDH7637900.1"/>
    <property type="molecule type" value="Genomic_DNA"/>
</dbReference>